<keyword evidence="7" id="KW-0694">RNA-binding</keyword>
<dbReference type="PANTHER" id="PTHR12189">
    <property type="entry name" value="MRNA GUANINE-7- METHYLTRANSFERASE"/>
    <property type="match status" value="1"/>
</dbReference>
<dbReference type="InterPro" id="IPR033469">
    <property type="entry name" value="CYTH-like_dom_sf"/>
</dbReference>
<dbReference type="InterPro" id="IPR029063">
    <property type="entry name" value="SAM-dependent_MTases_sf"/>
</dbReference>
<keyword evidence="5" id="KW-0949">S-adenosyl-L-methionine</keyword>
<dbReference type="Pfam" id="PF03291">
    <property type="entry name" value="mRNA_G-N7_MeTrfase"/>
    <property type="match status" value="1"/>
</dbReference>
<protein>
    <recommendedName>
        <fullName evidence="2">mRNA (guanine-N(7))-methyltransferase</fullName>
        <ecNumber evidence="2">2.1.1.56</ecNumber>
    </recommendedName>
</protein>
<dbReference type="Pfam" id="PF01331">
    <property type="entry name" value="mRNA_cap_enzyme"/>
    <property type="match status" value="1"/>
</dbReference>
<dbReference type="SUPFAM" id="SSF56091">
    <property type="entry name" value="DNA ligase/mRNA capping enzyme, catalytic domain"/>
    <property type="match status" value="1"/>
</dbReference>
<dbReference type="InterPro" id="IPR001339">
    <property type="entry name" value="mRNA_cap_enzyme_adenylation"/>
</dbReference>
<accession>A0A6C0DRJ7</accession>
<dbReference type="EMBL" id="MN739668">
    <property type="protein sequence ID" value="QHT19556.1"/>
    <property type="molecule type" value="Genomic_DNA"/>
</dbReference>
<keyword evidence="8" id="KW-0342">GTP-binding</keyword>
<dbReference type="PANTHER" id="PTHR12189:SF2">
    <property type="entry name" value="MRNA CAP GUANINE-N7 METHYLTRANSFERASE"/>
    <property type="match status" value="1"/>
</dbReference>
<dbReference type="SUPFAM" id="SSF53335">
    <property type="entry name" value="S-adenosyl-L-methionine-dependent methyltransferases"/>
    <property type="match status" value="1"/>
</dbReference>
<keyword evidence="4" id="KW-0808">Transferase</keyword>
<organism evidence="11">
    <name type="scientific">viral metagenome</name>
    <dbReference type="NCBI Taxonomy" id="1070528"/>
    <lineage>
        <taxon>unclassified sequences</taxon>
        <taxon>metagenomes</taxon>
        <taxon>organismal metagenomes</taxon>
    </lineage>
</organism>
<dbReference type="InterPro" id="IPR012340">
    <property type="entry name" value="NA-bd_OB-fold"/>
</dbReference>
<evidence type="ECO:0000256" key="9">
    <source>
        <dbReference type="SAM" id="MobiDB-lite"/>
    </source>
</evidence>
<dbReference type="AlphaFoldDB" id="A0A6C0DRJ7"/>
<dbReference type="SUPFAM" id="SSF50249">
    <property type="entry name" value="Nucleic acid-binding proteins"/>
    <property type="match status" value="1"/>
</dbReference>
<dbReference type="InterPro" id="IPR039753">
    <property type="entry name" value="RG7MT1"/>
</dbReference>
<dbReference type="UniPathway" id="UPA00922"/>
<evidence type="ECO:0000256" key="5">
    <source>
        <dbReference type="ARBA" id="ARBA00022691"/>
    </source>
</evidence>
<dbReference type="Gene3D" id="2.40.50.140">
    <property type="entry name" value="Nucleic acid-binding proteins"/>
    <property type="match status" value="1"/>
</dbReference>
<evidence type="ECO:0000256" key="3">
    <source>
        <dbReference type="ARBA" id="ARBA00022603"/>
    </source>
</evidence>
<proteinExistence type="predicted"/>
<dbReference type="GO" id="GO:0004484">
    <property type="term" value="F:mRNA guanylyltransferase activity"/>
    <property type="evidence" value="ECO:0007669"/>
    <property type="project" value="InterPro"/>
</dbReference>
<evidence type="ECO:0000256" key="7">
    <source>
        <dbReference type="ARBA" id="ARBA00022884"/>
    </source>
</evidence>
<feature type="region of interest" description="Disordered" evidence="9">
    <location>
        <begin position="1146"/>
        <end position="1179"/>
    </location>
</feature>
<sequence>MTTIQNSARENILEQESKNKKKAEHIDRDPPQVQFEKLVNTYYAQNPFTIIKKNFELEVKFGTKGIKYLTKIDYDNVIRKLKSLGFNCINEQGAYMLRIQNEFLDSKTGTFKESNIRTELNSLNAIQEFCKTNDIKKLIADHQFTRCVNFVKKDALYIKDERVRDVNFNDFNFRVSLKAEENLGVTDRTSRGIIENWEKTKKTLFRYINRVTFKHSDFPINVDISIVKNSTREGDRYVKVYRTDESGVFTNPETYEIELEVNNSEVGPGTLFNTPDKILQSVRKVIKFVLMGLQGTNYPVSYNEQKSIIHSYMKMLHGEEFDPSDRKKGRINNSNFIGPSSYTLQMQNIVSLDENMSVPNIRKNFVVTDKADGDRHLMYISGQGKIYLINTNMNVIFTGSVTKEKATFNTLLDGELILHNKLGEFINLFAAFDIYYMQGNDIRAYSFIPATPEENKAKSRYPLLKNVFRVLNASSVVEGEISPMRFECKSFYPRSPNDSIFSACKYILTREKEGAYEYNTDGLIFSPAFLGVGSDSVGKAGKLKKVTWEYSFKWKPPKYNTIDFLVTTKKMANEEDVITPIFEDGMDTSEISQLKQYKSIILRCGFSARDHVYLNPCQDVLEDKLPEFSNVEDDNLYEPKRFYPTEPYDENAGLCNIMLRKDDSDTNQMFTEENQVFEDNTIVEFSYNPDAEPGWRWIPLRVRYDKTSELRQGGKNYGNAYNVANSNWKSIHNPITEEMISTGAKIPDIVGDESVYYNKTSASTKTRGLRDFHNLYVKKLLITSVAKKGDTLIDYACGKGGDFPKWIKANLSFVFGIDVHSDNLENRIDGACARFLNYRKEYQNMPYALFVNGDSTANVKNGSAMLNDKAIEVTKAVFGEGSKDPEKLGKAVVRQYGKGSEGFNISSCQFAIHYFFENQTTFQNFMRNVSECTKVGGYFIGTSYDGKLLFNRLKGKAPGDGVEIVEDGIKIWEIKKQYSSETFEDDITCLGYKIDVFQESINKTFSEYLVNYDYLNRVMEDYGFKLITREEARAIGVPEGSGLFSELFMNMEEEVKRVRSKEKDYGTALKMNSFEKKISFLNRYFVYKKIRNVNAAKVELESAEESEVNIANTLVQTKKAVKETKKIVKEIAPKIRKLDRTLKLEEAASAESENPTKKVVKKTKKPEKPMILIEEDEED</sequence>
<evidence type="ECO:0000256" key="6">
    <source>
        <dbReference type="ARBA" id="ARBA00022741"/>
    </source>
</evidence>
<evidence type="ECO:0000259" key="10">
    <source>
        <dbReference type="PROSITE" id="PS51562"/>
    </source>
</evidence>
<dbReference type="Gene3D" id="3.30.470.30">
    <property type="entry name" value="DNA ligase/mRNA capping enzyme"/>
    <property type="match status" value="1"/>
</dbReference>
<dbReference type="GO" id="GO:0003723">
    <property type="term" value="F:RNA binding"/>
    <property type="evidence" value="ECO:0007669"/>
    <property type="project" value="UniProtKB-KW"/>
</dbReference>
<name>A0A6C0DRJ7_9ZZZZ</name>
<dbReference type="GO" id="GO:0004482">
    <property type="term" value="F:mRNA 5'-cap (guanine-N7-)-methyltransferase activity"/>
    <property type="evidence" value="ECO:0007669"/>
    <property type="project" value="UniProtKB-EC"/>
</dbReference>
<evidence type="ECO:0000313" key="11">
    <source>
        <dbReference type="EMBL" id="QHT19556.1"/>
    </source>
</evidence>
<evidence type="ECO:0000256" key="1">
    <source>
        <dbReference type="ARBA" id="ARBA00005129"/>
    </source>
</evidence>
<dbReference type="InterPro" id="IPR004971">
    <property type="entry name" value="mRNA_G-N7_MeTrfase_dom"/>
</dbReference>
<keyword evidence="6" id="KW-0547">Nucleotide-binding</keyword>
<evidence type="ECO:0000256" key="4">
    <source>
        <dbReference type="ARBA" id="ARBA00022679"/>
    </source>
</evidence>
<comment type="pathway">
    <text evidence="1">mRNA processing; mRNA capping.</text>
</comment>
<evidence type="ECO:0000256" key="2">
    <source>
        <dbReference type="ARBA" id="ARBA00011926"/>
    </source>
</evidence>
<dbReference type="GO" id="GO:0005634">
    <property type="term" value="C:nucleus"/>
    <property type="evidence" value="ECO:0007669"/>
    <property type="project" value="TreeGrafter"/>
</dbReference>
<dbReference type="SUPFAM" id="SSF55154">
    <property type="entry name" value="CYTH-like phosphatases"/>
    <property type="match status" value="1"/>
</dbReference>
<evidence type="ECO:0000256" key="8">
    <source>
        <dbReference type="ARBA" id="ARBA00023134"/>
    </source>
</evidence>
<dbReference type="GO" id="GO:0005525">
    <property type="term" value="F:GTP binding"/>
    <property type="evidence" value="ECO:0007669"/>
    <property type="project" value="UniProtKB-KW"/>
</dbReference>
<keyword evidence="3" id="KW-0489">Methyltransferase</keyword>
<dbReference type="GO" id="GO:0005524">
    <property type="term" value="F:ATP binding"/>
    <property type="evidence" value="ECO:0007669"/>
    <property type="project" value="InterPro"/>
</dbReference>
<dbReference type="EC" id="2.1.1.56" evidence="2"/>
<feature type="domain" description="MRNA cap 0 methyltransferase" evidence="10">
    <location>
        <begin position="764"/>
        <end position="1090"/>
    </location>
</feature>
<reference evidence="11" key="1">
    <citation type="journal article" date="2020" name="Nature">
        <title>Giant virus diversity and host interactions through global metagenomics.</title>
        <authorList>
            <person name="Schulz F."/>
            <person name="Roux S."/>
            <person name="Paez-Espino D."/>
            <person name="Jungbluth S."/>
            <person name="Walsh D.A."/>
            <person name="Denef V.J."/>
            <person name="McMahon K.D."/>
            <person name="Konstantinidis K.T."/>
            <person name="Eloe-Fadrosh E.A."/>
            <person name="Kyrpides N.C."/>
            <person name="Woyke T."/>
        </authorList>
    </citation>
    <scope>NUCLEOTIDE SEQUENCE</scope>
    <source>
        <strain evidence="11">GVMAG-M-3300023174-5</strain>
    </source>
</reference>
<dbReference type="Gene3D" id="3.40.50.150">
    <property type="entry name" value="Vaccinia Virus protein VP39"/>
    <property type="match status" value="1"/>
</dbReference>
<dbReference type="PROSITE" id="PS51562">
    <property type="entry name" value="RNA_CAP0_MT"/>
    <property type="match status" value="1"/>
</dbReference>